<proteinExistence type="predicted"/>
<evidence type="ECO:0000256" key="1">
    <source>
        <dbReference type="SAM" id="Coils"/>
    </source>
</evidence>
<keyword evidence="4" id="KW-1185">Reference proteome</keyword>
<evidence type="ECO:0000256" key="2">
    <source>
        <dbReference type="SAM" id="MobiDB-lite"/>
    </source>
</evidence>
<name>A0A1G4ICM1_TRYEQ</name>
<reference evidence="3" key="1">
    <citation type="submission" date="2016-09" db="EMBL/GenBank/DDBJ databases">
        <authorList>
            <person name="Hebert L."/>
            <person name="Moumen B."/>
        </authorList>
    </citation>
    <scope>NUCLEOTIDE SEQUENCE [LARGE SCALE GENOMIC DNA]</scope>
    <source>
        <strain evidence="3">OVI</strain>
    </source>
</reference>
<keyword evidence="1" id="KW-0175">Coiled coil</keyword>
<gene>
    <name evidence="3" type="ORF">TEOVI_000134300</name>
</gene>
<feature type="coiled-coil region" evidence="1">
    <location>
        <begin position="1741"/>
        <end position="1786"/>
    </location>
</feature>
<evidence type="ECO:0000313" key="4">
    <source>
        <dbReference type="Proteomes" id="UP000195570"/>
    </source>
</evidence>
<evidence type="ECO:0000313" key="3">
    <source>
        <dbReference type="EMBL" id="SCU69774.1"/>
    </source>
</evidence>
<feature type="region of interest" description="Disordered" evidence="2">
    <location>
        <begin position="1"/>
        <end position="25"/>
    </location>
</feature>
<organism evidence="3 4">
    <name type="scientific">Trypanosoma equiperdum</name>
    <dbReference type="NCBI Taxonomy" id="5694"/>
    <lineage>
        <taxon>Eukaryota</taxon>
        <taxon>Discoba</taxon>
        <taxon>Euglenozoa</taxon>
        <taxon>Kinetoplastea</taxon>
        <taxon>Metakinetoplastina</taxon>
        <taxon>Trypanosomatida</taxon>
        <taxon>Trypanosomatidae</taxon>
        <taxon>Trypanosoma</taxon>
    </lineage>
</organism>
<accession>A0A1G4ICM1</accession>
<dbReference type="GeneID" id="92375283"/>
<comment type="caution">
    <text evidence="3">The sequence shown here is derived from an EMBL/GenBank/DDBJ whole genome shotgun (WGS) entry which is preliminary data.</text>
</comment>
<dbReference type="RefSeq" id="XP_067080680.1">
    <property type="nucleotide sequence ID" value="XM_067224579.1"/>
</dbReference>
<dbReference type="EMBL" id="CZPT02001306">
    <property type="protein sequence ID" value="SCU69774.1"/>
    <property type="molecule type" value="Genomic_DNA"/>
</dbReference>
<sequence>MPVASVSNKGAKRQRDGDGGGIVERAASHSPYSAAIEITNGTTRKAVADYLECSGLVSSISDVDVLLSSPAFRHVARSFLVPPVSAVFDGPMELGVIRLVANNDTTLLFTSDSIDPVNVPSEVGQSFCMGDVVILQRARPSCKPGDEGHESKHLLEFLTFDPSSLADAGDWCHAASWNAVTTAKWVREILSHPPGLAQVTCIVQPLVGLGADCTSSSRRVNSTGWSRSLQLPLLLRQLKRVTGVSARTVLQLKKVIFSVVRLYVAILSNAETVAPLPHILGEAIRQFVASPLFVDGLTLVLSEMAGSVSQSSWVAAQQSVLDAIWLGLRYTCGERAPTNCGGKTDCDSLQQKLHTEAERGVHAVLHRLTSIWIDSRGVDGGKADSNQPVAQLVEELARAGLFRHFVHWVRHKEQMVESSNIVGNAHCPPTMQEIRELRGLQRGTVREMMAAMASAYTPYLRQEAPRFVESSILAAYAELYGPAARAVNHFVSEPPLSEGTGDRMERWWPHISVTRVNQAAVRSSLTSYSLDEIQLHALFGMPLTATLRAAKEKKDFTRLGERGSTFGYLIVRLNGNVFVFPVIVCNVSDCSSKNCTDGEVGWTICTVDAYVLRDGDMLPSLLGASAAASVSSDTGEKFPEAWFVYEDAHGDGEKLGDAQRPQLGQEPPQFFPKGTSAISYILYIRHLQSLRRRLQHEGRKDVYAPGRLKSLQEKGSASQGRILWWGNNANDSISGNVAGTSLPASFGSSESVEDMFVTSTLLPSDGEHLRRCLDDLTEATALTPSQVECIHTLTASGRGVRTLVGAVGSGKTVIMHAASLARGRVHEELRKEHAPLWHSLIKQSGHAVSGYVAKLAMVEDMDDLFYEADTSSGRDLLEELTSEAILNINEHVQLSEKLKCCHAPLLLRPRALKHDPPKYTDRVLHEANVKDKFHSLSDALQQSYDRSMRAPLTGVLNVWLRSLRRLGNVISVVQESLDAAGEGEWKLFTEFLSWIMTQKERNDTFTEAKLRGESWMTFLGTDLWESATVVDAAAFLSADGGSGARDAPEWRSMKPLMGGTFKPVTLPNAARGLCDYGKSEAAGWLAVYGEKQTEFLNFLQKRIMNEVQYIFSFFLDLVHMVAATSQVSKVTVLTATRVSLLREILFIRMWQPRYLVIDDYDQVEDALYLALSPASVVVLSRQMDAPLQSEQQIALAVLKATQKELQGTSFFSTAVLGEALRFSAPELHKGLLLCRNSPLVNYAASRGEAPVVGSSTAEASGDHGFSGEGTHQPVQIPGFSSSSCVELWTHAVPINVGVTCDGLGAAFARARIKQVTPSYEVIVYCSSSVDRDVIIEGMSLCAEGDQADLTKVVYTLPLLPDAFVEHDEECDVAVLCLSGLARSIGHVSGLQRQKRWEQTVAEKTFVGCVERWLWKAASRARRGVLLIGSKELFRFLDPLQRIEGFAQQQRDRGEYWLPTEAKWAALALRCPEHASSRQLAILTYADYCGCKVRVIGVRECRSFCLAPYTNCTSTAHACLHACHVPSGFSQSCTCGVKGDSNLLHDRCPFPCARDQRCGHACLRSCYEPCSPCEFVGLKRLLCGQSVVTGVNDNGPTMTVVYHFQRVRCGEEPKPCEEKVTVRCPQCKTRLTMRCSDLVARGGFENFSIGELECEGCVALYNRVAKEFGLREIEAMQKRTAGEVNADLSLPVQQLPAEAQERLQKLFMIAVKKGQLMLQKEALETMQGGEASEFHRQQQIFNAQLSQQEAELRSHRDRAQENIQLWEKKLKQKYEAQLATNEEIETEVPSMLSEAIAEEERQQQYNFV</sequence>
<dbReference type="Proteomes" id="UP000195570">
    <property type="component" value="Unassembled WGS sequence"/>
</dbReference>
<protein>
    <submittedName>
        <fullName evidence="3">Uncharacterized protein</fullName>
    </submittedName>
</protein>
<dbReference type="VEuPathDB" id="TriTrypDB:TEOVI_000134300"/>